<feature type="region of interest" description="Disordered" evidence="1">
    <location>
        <begin position="180"/>
        <end position="208"/>
    </location>
</feature>
<name>A0A9P4R7C7_9PLEO</name>
<organism evidence="3 4">
    <name type="scientific">Polyplosphaeria fusca</name>
    <dbReference type="NCBI Taxonomy" id="682080"/>
    <lineage>
        <taxon>Eukaryota</taxon>
        <taxon>Fungi</taxon>
        <taxon>Dikarya</taxon>
        <taxon>Ascomycota</taxon>
        <taxon>Pezizomycotina</taxon>
        <taxon>Dothideomycetes</taxon>
        <taxon>Pleosporomycetidae</taxon>
        <taxon>Pleosporales</taxon>
        <taxon>Tetraplosphaeriaceae</taxon>
        <taxon>Polyplosphaeria</taxon>
    </lineage>
</organism>
<feature type="transmembrane region" description="Helical" evidence="2">
    <location>
        <begin position="80"/>
        <end position="98"/>
    </location>
</feature>
<dbReference type="Proteomes" id="UP000799444">
    <property type="component" value="Unassembled WGS sequence"/>
</dbReference>
<proteinExistence type="predicted"/>
<feature type="transmembrane region" description="Helical" evidence="2">
    <location>
        <begin position="39"/>
        <end position="60"/>
    </location>
</feature>
<comment type="caution">
    <text evidence="3">The sequence shown here is derived from an EMBL/GenBank/DDBJ whole genome shotgun (WGS) entry which is preliminary data.</text>
</comment>
<protein>
    <submittedName>
        <fullName evidence="3">Uncharacterized protein</fullName>
    </submittedName>
</protein>
<feature type="compositionally biased region" description="Basic and acidic residues" evidence="1">
    <location>
        <begin position="190"/>
        <end position="200"/>
    </location>
</feature>
<dbReference type="OrthoDB" id="5241710at2759"/>
<reference evidence="3" key="1">
    <citation type="journal article" date="2020" name="Stud. Mycol.">
        <title>101 Dothideomycetes genomes: a test case for predicting lifestyles and emergence of pathogens.</title>
        <authorList>
            <person name="Haridas S."/>
            <person name="Albert R."/>
            <person name="Binder M."/>
            <person name="Bloem J."/>
            <person name="Labutti K."/>
            <person name="Salamov A."/>
            <person name="Andreopoulos B."/>
            <person name="Baker S."/>
            <person name="Barry K."/>
            <person name="Bills G."/>
            <person name="Bluhm B."/>
            <person name="Cannon C."/>
            <person name="Castanera R."/>
            <person name="Culley D."/>
            <person name="Daum C."/>
            <person name="Ezra D."/>
            <person name="Gonzalez J."/>
            <person name="Henrissat B."/>
            <person name="Kuo A."/>
            <person name="Liang C."/>
            <person name="Lipzen A."/>
            <person name="Lutzoni F."/>
            <person name="Magnuson J."/>
            <person name="Mondo S."/>
            <person name="Nolan M."/>
            <person name="Ohm R."/>
            <person name="Pangilinan J."/>
            <person name="Park H.-J."/>
            <person name="Ramirez L."/>
            <person name="Alfaro M."/>
            <person name="Sun H."/>
            <person name="Tritt A."/>
            <person name="Yoshinaga Y."/>
            <person name="Zwiers L.-H."/>
            <person name="Turgeon B."/>
            <person name="Goodwin S."/>
            <person name="Spatafora J."/>
            <person name="Crous P."/>
            <person name="Grigoriev I."/>
        </authorList>
    </citation>
    <scope>NUCLEOTIDE SEQUENCE</scope>
    <source>
        <strain evidence="3">CBS 125425</strain>
    </source>
</reference>
<evidence type="ECO:0000313" key="3">
    <source>
        <dbReference type="EMBL" id="KAF2740598.1"/>
    </source>
</evidence>
<gene>
    <name evidence="3" type="ORF">EJ04DRAFT_507635</name>
</gene>
<evidence type="ECO:0000256" key="1">
    <source>
        <dbReference type="SAM" id="MobiDB-lite"/>
    </source>
</evidence>
<evidence type="ECO:0000313" key="4">
    <source>
        <dbReference type="Proteomes" id="UP000799444"/>
    </source>
</evidence>
<evidence type="ECO:0000256" key="2">
    <source>
        <dbReference type="SAM" id="Phobius"/>
    </source>
</evidence>
<keyword evidence="2" id="KW-1133">Transmembrane helix</keyword>
<keyword evidence="4" id="KW-1185">Reference proteome</keyword>
<keyword evidence="2" id="KW-0472">Membrane</keyword>
<feature type="transmembrane region" description="Helical" evidence="2">
    <location>
        <begin position="118"/>
        <end position="136"/>
    </location>
</feature>
<feature type="transmembrane region" description="Helical" evidence="2">
    <location>
        <begin position="12"/>
        <end position="33"/>
    </location>
</feature>
<dbReference type="AlphaFoldDB" id="A0A9P4R7C7"/>
<dbReference type="EMBL" id="ML996099">
    <property type="protein sequence ID" value="KAF2740598.1"/>
    <property type="molecule type" value="Genomic_DNA"/>
</dbReference>
<accession>A0A9P4R7C7</accession>
<sequence>MEKMATDSQERNLRIVLIVSFIPALALSIASGIHGRTATAFIAIAPLVLSVLSGAVHLVLIRRQKVSLRQKIGEGPTLLLDLLLGGFYLGVLIPFWIIESKSRSYWGVDIGGIMLDTYASVFHIANMVIHWWLFLVNFKVSRECPSCGERSGLVPNGRITLGGSATKTVDRGAAYSLLGEHGYAEEEDSDPKAKETRISEETSTVEEV</sequence>
<keyword evidence="2" id="KW-0812">Transmembrane</keyword>